<dbReference type="AlphaFoldDB" id="A0A3S0S384"/>
<dbReference type="OrthoDB" id="120886at2"/>
<comment type="caution">
    <text evidence="2">The sequence shown here is derived from an EMBL/GenBank/DDBJ whole genome shotgun (WGS) entry which is preliminary data.</text>
</comment>
<proteinExistence type="predicted"/>
<feature type="domain" description="ABM" evidence="1">
    <location>
        <begin position="4"/>
        <end position="98"/>
    </location>
</feature>
<name>A0A3S0S384_9GAMM</name>
<reference evidence="2 3" key="1">
    <citation type="submission" date="2018-12" db="EMBL/GenBank/DDBJ databases">
        <title>Dyella dinghuensis sp. nov. DHOA06 and Dyella choica sp. nov. 4M-K27, isolated from forest soil.</title>
        <authorList>
            <person name="Qiu L.-H."/>
            <person name="Gao Z.-H."/>
        </authorList>
    </citation>
    <scope>NUCLEOTIDE SEQUENCE [LARGE SCALE GENOMIC DNA]</scope>
    <source>
        <strain evidence="2 3">4M-K27</strain>
    </source>
</reference>
<dbReference type="Pfam" id="PF03992">
    <property type="entry name" value="ABM"/>
    <property type="match status" value="1"/>
</dbReference>
<gene>
    <name evidence="2" type="ORF">EKH80_01860</name>
</gene>
<dbReference type="PROSITE" id="PS51725">
    <property type="entry name" value="ABM"/>
    <property type="match status" value="1"/>
</dbReference>
<accession>A0A3S0S384</accession>
<evidence type="ECO:0000313" key="3">
    <source>
        <dbReference type="Proteomes" id="UP000274358"/>
    </source>
</evidence>
<dbReference type="Proteomes" id="UP000274358">
    <property type="component" value="Unassembled WGS sequence"/>
</dbReference>
<keyword evidence="2" id="KW-0503">Monooxygenase</keyword>
<dbReference type="RefSeq" id="WP_126683013.1">
    <property type="nucleotide sequence ID" value="NZ_RYYV01000001.1"/>
</dbReference>
<organism evidence="2 3">
    <name type="scientific">Dyella choica</name>
    <dbReference type="NCBI Taxonomy" id="1927959"/>
    <lineage>
        <taxon>Bacteria</taxon>
        <taxon>Pseudomonadati</taxon>
        <taxon>Pseudomonadota</taxon>
        <taxon>Gammaproteobacteria</taxon>
        <taxon>Lysobacterales</taxon>
        <taxon>Rhodanobacteraceae</taxon>
        <taxon>Dyella</taxon>
    </lineage>
</organism>
<dbReference type="Gene3D" id="3.30.70.100">
    <property type="match status" value="1"/>
</dbReference>
<dbReference type="InterPro" id="IPR007138">
    <property type="entry name" value="ABM_dom"/>
</dbReference>
<sequence length="100" mass="11799">MTHYTYIWEFMVKAGKEAEFVEHYSPDGTWAKLFKQAPGYVETLLLKDRKDGQRYFTVDRWRSEAAYQAFRSRFADSYAALDRVCEDLTTSEKPMGCFDE</sequence>
<dbReference type="GO" id="GO:0004497">
    <property type="term" value="F:monooxygenase activity"/>
    <property type="evidence" value="ECO:0007669"/>
    <property type="project" value="UniProtKB-KW"/>
</dbReference>
<evidence type="ECO:0000313" key="2">
    <source>
        <dbReference type="EMBL" id="RUL79962.1"/>
    </source>
</evidence>
<keyword evidence="3" id="KW-1185">Reference proteome</keyword>
<dbReference type="SUPFAM" id="SSF54909">
    <property type="entry name" value="Dimeric alpha+beta barrel"/>
    <property type="match status" value="1"/>
</dbReference>
<dbReference type="EMBL" id="RYYV01000001">
    <property type="protein sequence ID" value="RUL79962.1"/>
    <property type="molecule type" value="Genomic_DNA"/>
</dbReference>
<keyword evidence="2" id="KW-0560">Oxidoreductase</keyword>
<evidence type="ECO:0000259" key="1">
    <source>
        <dbReference type="PROSITE" id="PS51725"/>
    </source>
</evidence>
<dbReference type="InterPro" id="IPR011008">
    <property type="entry name" value="Dimeric_a/b-barrel"/>
</dbReference>
<protein>
    <submittedName>
        <fullName evidence="2">Antibiotic biosynthesis monooxygenase</fullName>
    </submittedName>
</protein>